<organism evidence="2 3">
    <name type="scientific">Pediococcus pentosaceus</name>
    <dbReference type="NCBI Taxonomy" id="1255"/>
    <lineage>
        <taxon>Bacteria</taxon>
        <taxon>Bacillati</taxon>
        <taxon>Bacillota</taxon>
        <taxon>Bacilli</taxon>
        <taxon>Lactobacillales</taxon>
        <taxon>Lactobacillaceae</taxon>
        <taxon>Pediococcus</taxon>
    </lineage>
</organism>
<sequence length="206" mass="24088">MKYITLVIAIWGAVTGTTSLIIKILDFRKARPNLKIELSKNHNSFVISNKHMSWRGHIYPDNYFSGVLSITIKNVSQQPVTISKFEYKRYISKTDKNFWVNVITHPEFVKDYRKPVRDSKGIKNISFYTLNLKYAPEFDLPLRINAYETKTIGIFTPFIEETSIKNGEFKFNSKIVSTNKNYHFNVDVPEIHQVVHDFDDYIPQKS</sequence>
<dbReference type="AlphaFoldDB" id="A0ABD7X5L0"/>
<dbReference type="Proteomes" id="UP001214131">
    <property type="component" value="Chromosome"/>
</dbReference>
<protein>
    <submittedName>
        <fullName evidence="2">Uncharacterized protein</fullName>
    </submittedName>
</protein>
<evidence type="ECO:0000256" key="1">
    <source>
        <dbReference type="SAM" id="Phobius"/>
    </source>
</evidence>
<evidence type="ECO:0000313" key="3">
    <source>
        <dbReference type="Proteomes" id="UP001214131"/>
    </source>
</evidence>
<dbReference type="EMBL" id="CP118739">
    <property type="protein sequence ID" value="WEA56784.1"/>
    <property type="molecule type" value="Genomic_DNA"/>
</dbReference>
<proteinExistence type="predicted"/>
<evidence type="ECO:0000313" key="2">
    <source>
        <dbReference type="EMBL" id="WEA56784.1"/>
    </source>
</evidence>
<gene>
    <name evidence="2" type="ORF">PWB86_06200</name>
</gene>
<reference evidence="2 3" key="1">
    <citation type="submission" date="2023-02" db="EMBL/GenBank/DDBJ databases">
        <title>Comparative genomics and fermentation flavor characterization of five lactic acid bacteria reveal flavor biosynthesis metabolic pathways in fermented muskmelon puree.</title>
        <authorList>
            <person name="Yuan L."/>
            <person name="Li M."/>
            <person name="Xu X."/>
            <person name="Lao F."/>
            <person name="Wu J."/>
        </authorList>
    </citation>
    <scope>NUCLEOTIDE SEQUENCE [LARGE SCALE GENOMIC DNA]</scope>
    <source>
        <strain evidence="2 3">Ca-4</strain>
    </source>
</reference>
<keyword evidence="1" id="KW-1133">Transmembrane helix</keyword>
<keyword evidence="1" id="KW-0812">Transmembrane</keyword>
<keyword evidence="1" id="KW-0472">Membrane</keyword>
<feature type="transmembrane region" description="Helical" evidence="1">
    <location>
        <begin position="6"/>
        <end position="25"/>
    </location>
</feature>
<dbReference type="RefSeq" id="WP_249703655.1">
    <property type="nucleotide sequence ID" value="NZ_CP118739.1"/>
</dbReference>
<name>A0ABD7X5L0_PEDPE</name>
<accession>A0ABD7X5L0</accession>